<dbReference type="Gene3D" id="3.40.50.300">
    <property type="entry name" value="P-loop containing nucleotide triphosphate hydrolases"/>
    <property type="match status" value="1"/>
</dbReference>
<evidence type="ECO:0000256" key="1">
    <source>
        <dbReference type="ARBA" id="ARBA00012417"/>
    </source>
</evidence>
<feature type="domain" description="DNA polymerase III delta subunit-like C-terminal" evidence="8">
    <location>
        <begin position="197"/>
        <end position="312"/>
    </location>
</feature>
<keyword evidence="3 9" id="KW-0548">Nucleotidyltransferase</keyword>
<dbReference type="InterPro" id="IPR008921">
    <property type="entry name" value="DNA_pol3_clamp-load_cplx_C"/>
</dbReference>
<dbReference type="SUPFAM" id="SSF52540">
    <property type="entry name" value="P-loop containing nucleoside triphosphate hydrolases"/>
    <property type="match status" value="1"/>
</dbReference>
<dbReference type="Pfam" id="PF21694">
    <property type="entry name" value="DNA_pol3_delta_C"/>
    <property type="match status" value="1"/>
</dbReference>
<reference evidence="9" key="1">
    <citation type="submission" date="2020-02" db="EMBL/GenBank/DDBJ databases">
        <authorList>
            <person name="Meier V. D."/>
        </authorList>
    </citation>
    <scope>NUCLEOTIDE SEQUENCE</scope>
    <source>
        <strain evidence="9">AVDCRST_MAG07</strain>
    </source>
</reference>
<dbReference type="GO" id="GO:0006261">
    <property type="term" value="P:DNA-templated DNA replication"/>
    <property type="evidence" value="ECO:0007669"/>
    <property type="project" value="TreeGrafter"/>
</dbReference>
<evidence type="ECO:0000256" key="3">
    <source>
        <dbReference type="ARBA" id="ARBA00022695"/>
    </source>
</evidence>
<dbReference type="GO" id="GO:0003887">
    <property type="term" value="F:DNA-directed DNA polymerase activity"/>
    <property type="evidence" value="ECO:0007669"/>
    <property type="project" value="UniProtKB-KW"/>
</dbReference>
<dbReference type="AlphaFoldDB" id="A0A6J4M8P8"/>
<evidence type="ECO:0000256" key="4">
    <source>
        <dbReference type="ARBA" id="ARBA00022705"/>
    </source>
</evidence>
<dbReference type="NCBIfam" id="TIGR01128">
    <property type="entry name" value="holA"/>
    <property type="match status" value="1"/>
</dbReference>
<dbReference type="SUPFAM" id="SSF48019">
    <property type="entry name" value="post-AAA+ oligomerization domain-like"/>
    <property type="match status" value="1"/>
</dbReference>
<dbReference type="InterPro" id="IPR005790">
    <property type="entry name" value="DNA_polIII_delta"/>
</dbReference>
<organism evidence="9">
    <name type="scientific">uncultured Frankineae bacterium</name>
    <dbReference type="NCBI Taxonomy" id="437475"/>
    <lineage>
        <taxon>Bacteria</taxon>
        <taxon>Bacillati</taxon>
        <taxon>Actinomycetota</taxon>
        <taxon>Actinomycetes</taxon>
        <taxon>Frankiales</taxon>
        <taxon>environmental samples</taxon>
    </lineage>
</organism>
<dbReference type="EMBL" id="CADCUB010000151">
    <property type="protein sequence ID" value="CAA9353219.1"/>
    <property type="molecule type" value="Genomic_DNA"/>
</dbReference>
<evidence type="ECO:0000313" key="9">
    <source>
        <dbReference type="EMBL" id="CAA9353219.1"/>
    </source>
</evidence>
<comment type="similarity">
    <text evidence="6">Belongs to the DNA polymerase HolA subunit family.</text>
</comment>
<dbReference type="PANTHER" id="PTHR34388">
    <property type="entry name" value="DNA POLYMERASE III SUBUNIT DELTA"/>
    <property type="match status" value="1"/>
</dbReference>
<comment type="catalytic activity">
    <reaction evidence="7">
        <text>DNA(n) + a 2'-deoxyribonucleoside 5'-triphosphate = DNA(n+1) + diphosphate</text>
        <dbReference type="Rhea" id="RHEA:22508"/>
        <dbReference type="Rhea" id="RHEA-COMP:17339"/>
        <dbReference type="Rhea" id="RHEA-COMP:17340"/>
        <dbReference type="ChEBI" id="CHEBI:33019"/>
        <dbReference type="ChEBI" id="CHEBI:61560"/>
        <dbReference type="ChEBI" id="CHEBI:173112"/>
        <dbReference type="EC" id="2.7.7.7"/>
    </reaction>
</comment>
<keyword evidence="5" id="KW-0239">DNA-directed DNA polymerase</keyword>
<sequence length="322" mass="33941">MPPVPLVPLTVVVGDEDLLVGRAVSTVVRAARERDPDVDVRDLTAAELQHGDLSDALSPSLFGERRVLVVRAAQDLAKDVAAELLACLDDPQDEVHVVVLHAGGAKGKALLTSLLARSPRRVDAPKVTKPGERRDFVRRELKADGRIVEEEAVLALVEAVGTDLRELASAAGQLLADHDGPLTVEVVTRYHRGRAESSGFTVADRAVDGDLAGALELARWGQSTGLAPVLVTSALASTLRSMALVASAGRVPAHQIAGQLGMPPWKVEKTQRQARGWRPEGLSAALAAVARADADVKGAAADQGYAVERVLLAVVEARQAGR</sequence>
<keyword evidence="4" id="KW-0235">DNA replication</keyword>
<dbReference type="InterPro" id="IPR048466">
    <property type="entry name" value="DNA_pol3_delta-like_C"/>
</dbReference>
<dbReference type="GO" id="GO:0009360">
    <property type="term" value="C:DNA polymerase III complex"/>
    <property type="evidence" value="ECO:0007669"/>
    <property type="project" value="TreeGrafter"/>
</dbReference>
<evidence type="ECO:0000259" key="8">
    <source>
        <dbReference type="Pfam" id="PF21694"/>
    </source>
</evidence>
<dbReference type="InterPro" id="IPR027417">
    <property type="entry name" value="P-loop_NTPase"/>
</dbReference>
<dbReference type="PANTHER" id="PTHR34388:SF1">
    <property type="entry name" value="DNA POLYMERASE III SUBUNIT DELTA"/>
    <property type="match status" value="1"/>
</dbReference>
<proteinExistence type="inferred from homology"/>
<evidence type="ECO:0000256" key="5">
    <source>
        <dbReference type="ARBA" id="ARBA00022932"/>
    </source>
</evidence>
<dbReference type="GO" id="GO:0003677">
    <property type="term" value="F:DNA binding"/>
    <property type="evidence" value="ECO:0007669"/>
    <property type="project" value="InterPro"/>
</dbReference>
<protein>
    <recommendedName>
        <fullName evidence="1">DNA-directed DNA polymerase</fullName>
        <ecNumber evidence="1">2.7.7.7</ecNumber>
    </recommendedName>
</protein>
<evidence type="ECO:0000256" key="2">
    <source>
        <dbReference type="ARBA" id="ARBA00022679"/>
    </source>
</evidence>
<keyword evidence="2 9" id="KW-0808">Transferase</keyword>
<evidence type="ECO:0000256" key="7">
    <source>
        <dbReference type="ARBA" id="ARBA00049244"/>
    </source>
</evidence>
<dbReference type="EC" id="2.7.7.7" evidence="1"/>
<accession>A0A6J4M8P8</accession>
<name>A0A6J4M8P8_9ACTN</name>
<gene>
    <name evidence="9" type="ORF">AVDCRST_MAG07-3332</name>
</gene>
<dbReference type="Gene3D" id="1.20.272.10">
    <property type="match status" value="1"/>
</dbReference>
<evidence type="ECO:0000256" key="6">
    <source>
        <dbReference type="ARBA" id="ARBA00034754"/>
    </source>
</evidence>